<feature type="binding site" evidence="12">
    <location>
        <position position="608"/>
    </location>
    <ligand>
        <name>L-homocysteine</name>
        <dbReference type="ChEBI" id="CHEBI:58199"/>
    </ligand>
</feature>
<comment type="cofactor">
    <cofactor evidence="13">
        <name>Zn(2+)</name>
        <dbReference type="ChEBI" id="CHEBI:29105"/>
    </cofactor>
    <text evidence="13">Binds 2 Zn(2+) ions per subunit.</text>
</comment>
<keyword evidence="6" id="KW-0028">Amino-acid biosynthesis</keyword>
<dbReference type="AlphaFoldDB" id="F1YJ14"/>
<comment type="pathway">
    <text evidence="2">Amino-acid biosynthesis; L-methionine biosynthesis via de novo pathway; L-methionine from L-homocysteine (MetE route): step 1/1.</text>
</comment>
<feature type="binding site" evidence="12">
    <location>
        <position position="608"/>
    </location>
    <ligand>
        <name>L-methionine</name>
        <dbReference type="ChEBI" id="CHEBI:57844"/>
    </ligand>
</feature>
<evidence type="ECO:0000256" key="7">
    <source>
        <dbReference type="ARBA" id="ARBA00022679"/>
    </source>
</evidence>
<feature type="binding site" evidence="12">
    <location>
        <position position="493"/>
    </location>
    <ligand>
        <name>L-methionine</name>
        <dbReference type="ChEBI" id="CHEBI:57844"/>
    </ligand>
</feature>
<keyword evidence="10 13" id="KW-0862">Zinc</keyword>
<feature type="domain" description="Cobalamin-independent methionine synthase MetE C-terminal/archaeal" evidence="14">
    <location>
        <begin position="436"/>
        <end position="759"/>
    </location>
</feature>
<dbReference type="InterPro" id="IPR002629">
    <property type="entry name" value="Met_Synth_C/arc"/>
</dbReference>
<dbReference type="eggNOG" id="COG0620">
    <property type="taxonomic scope" value="Bacteria"/>
</dbReference>
<comment type="function">
    <text evidence="1">Catalyzes the transfer of a methyl group from 5-methyltetrahydrofolate to homocysteine resulting in methionine formation.</text>
</comment>
<evidence type="ECO:0000256" key="6">
    <source>
        <dbReference type="ARBA" id="ARBA00022605"/>
    </source>
</evidence>
<dbReference type="NCBIfam" id="NF003556">
    <property type="entry name" value="PRK05222.1"/>
    <property type="match status" value="1"/>
</dbReference>
<evidence type="ECO:0000256" key="1">
    <source>
        <dbReference type="ARBA" id="ARBA00002777"/>
    </source>
</evidence>
<feature type="domain" description="Cobalamin-independent methionine synthase MetE N-terminal" evidence="15">
    <location>
        <begin position="11"/>
        <end position="329"/>
    </location>
</feature>
<dbReference type="EC" id="2.1.1.14" evidence="4"/>
<evidence type="ECO:0000256" key="5">
    <source>
        <dbReference type="ARBA" id="ARBA00022603"/>
    </source>
</evidence>
<dbReference type="UniPathway" id="UPA00051">
    <property type="reaction ID" value="UER00082"/>
</dbReference>
<dbReference type="GO" id="GO:0003871">
    <property type="term" value="F:5-methyltetrahydropteroyltriglutamate-homocysteine S-methyltransferase activity"/>
    <property type="evidence" value="ECO:0007669"/>
    <property type="project" value="UniProtKB-EC"/>
</dbReference>
<dbReference type="Gene3D" id="3.20.20.210">
    <property type="match status" value="2"/>
</dbReference>
<dbReference type="InterPro" id="IPR013215">
    <property type="entry name" value="Cbl-indep_Met_Synth_N"/>
</dbReference>
<feature type="binding site" evidence="12">
    <location>
        <position position="26"/>
    </location>
    <ligand>
        <name>5-methyltetrahydropteroyltri-L-glutamate</name>
        <dbReference type="ChEBI" id="CHEBI:58207"/>
    </ligand>
</feature>
<name>F1YJ14_9ACTN</name>
<accession>F1YJ14</accession>
<evidence type="ECO:0000259" key="14">
    <source>
        <dbReference type="Pfam" id="PF01717"/>
    </source>
</evidence>
<evidence type="ECO:0000256" key="2">
    <source>
        <dbReference type="ARBA" id="ARBA00004681"/>
    </source>
</evidence>
<dbReference type="Pfam" id="PF08267">
    <property type="entry name" value="Meth_synt_1"/>
    <property type="match status" value="1"/>
</dbReference>
<dbReference type="STRING" id="644548.SCNU_09386"/>
<dbReference type="GO" id="GO:0008270">
    <property type="term" value="F:zinc ion binding"/>
    <property type="evidence" value="ECO:0007669"/>
    <property type="project" value="InterPro"/>
</dbReference>
<protein>
    <recommendedName>
        <fullName evidence="4">5-methyltetrahydropteroyltriglutamate--homocysteine S-methyltransferase</fullName>
        <ecNumber evidence="4">2.1.1.14</ecNumber>
    </recommendedName>
</protein>
<dbReference type="GO" id="GO:0009086">
    <property type="term" value="P:methionine biosynthetic process"/>
    <property type="evidence" value="ECO:0007669"/>
    <property type="project" value="UniProtKB-KW"/>
</dbReference>
<evidence type="ECO:0000256" key="10">
    <source>
        <dbReference type="ARBA" id="ARBA00022833"/>
    </source>
</evidence>
<evidence type="ECO:0000256" key="11">
    <source>
        <dbReference type="ARBA" id="ARBA00023167"/>
    </source>
</evidence>
<dbReference type="Proteomes" id="UP000035065">
    <property type="component" value="Unassembled WGS sequence"/>
</dbReference>
<dbReference type="RefSeq" id="WP_009679109.1">
    <property type="nucleotide sequence ID" value="NZ_AEUD01000006.1"/>
</dbReference>
<evidence type="ECO:0000256" key="9">
    <source>
        <dbReference type="ARBA" id="ARBA00022737"/>
    </source>
</evidence>
<comment type="similarity">
    <text evidence="3">Belongs to the vitamin-B12 independent methionine synthase family.</text>
</comment>
<evidence type="ECO:0000313" key="16">
    <source>
        <dbReference type="EMBL" id="EGD55461.1"/>
    </source>
</evidence>
<keyword evidence="9" id="KW-0677">Repeat</keyword>
<sequence length="773" mass="86371">MTSADGIEYGSSILGYPRIGARRELKFALEEYWHGSMTRDELLETGRDLAESTWRELAATGLEQVPGNTFSFYDHVLDNALMFGAIPRRFASLAADLEPIDLYFAMARGRPDVAPLELVKYFDTNYYYRRPEIDPDTPFSLDAAAWLSENVLVEHARAAAAGIELRPIMLGPVSLLLMSGPAIDAPDGFVPLDRLDDLVEKYIELFERMAKQNTKCVQLDEPAFTSDRTEAELAALERAYDRLGRAGLRPGILVTGEYGDLGPALPILAASEVDAIGLDLVTAPMTPSRLMEVAGLRRKRLYAGVIDGRNVWKAAKGAKLDYLRDLRKVVPDIVVSTSCTLMHVPVDKLIEPDIPGDVADRLSFAKQKVAEVIALAKAMTEGAPEHWYTRPTTVQFKLKHDVRQRVAGIRPEDRERASYAERRKAQAKVLDLPPVPTCTLGSFPQTAEIRRARYYFGQGRLSWDEYAERLRDEIKRVIELQEDIGLDVLVHGEAERNDMVQYFAELLDGYAFTHMGWVQSYGSRYVRPPILYGDVKRRHPMTVEWITYAQSLTDKPVKGILTGPVTMLARSFVRQDQPLYETAEQLALAVRDEVADLEKAGIKIIQVDEPSIRELLPLRERGREGYLDWAVGAFKLAVGGAKPQTQIHTHLGYSSIARVVEAFNALDADVTSIVATRSIDWVLSELTEHGTSIERGVGPGLYESRSAVIPDIDTIDDRLRRAAEAIDPSRLWANPDGGLKTRHFWQLEPALRNMVAAARRQRRRMAAGADGTS</sequence>
<dbReference type="EMBL" id="AEUD01000006">
    <property type="protein sequence ID" value="EGD55461.1"/>
    <property type="molecule type" value="Genomic_DNA"/>
</dbReference>
<feature type="binding site" evidence="12">
    <location>
        <position position="125"/>
    </location>
    <ligand>
        <name>5-methyltetrahydropteroyltri-L-glutamate</name>
        <dbReference type="ChEBI" id="CHEBI:58207"/>
    </ligand>
</feature>
<evidence type="ECO:0000259" key="15">
    <source>
        <dbReference type="Pfam" id="PF08267"/>
    </source>
</evidence>
<comment type="caution">
    <text evidence="16">The sequence shown here is derived from an EMBL/GenBank/DDBJ whole genome shotgun (WGS) entry which is preliminary data.</text>
</comment>
<keyword evidence="5 16" id="KW-0489">Methyltransferase</keyword>
<proteinExistence type="inferred from homology"/>
<reference evidence="16 17" key="1">
    <citation type="journal article" date="2011" name="J. Bacteriol.">
        <title>Draft Genome Sequence of Gordonia neofelifaecis NRRL B-59395, a Cholesterol-Degrading Actinomycete.</title>
        <authorList>
            <person name="Ge F."/>
            <person name="Li W."/>
            <person name="Chen G."/>
            <person name="Liu Y."/>
            <person name="Zhang G."/>
            <person name="Yong B."/>
            <person name="Wang Q."/>
            <person name="Wang N."/>
            <person name="Huang Z."/>
            <person name="Li W."/>
            <person name="Wang J."/>
            <person name="Wu C."/>
            <person name="Xie Q."/>
            <person name="Liu G."/>
        </authorList>
    </citation>
    <scope>NUCLEOTIDE SEQUENCE [LARGE SCALE GENOMIC DNA]</scope>
    <source>
        <strain evidence="16 17">NRRL B-59395</strain>
    </source>
</reference>
<evidence type="ECO:0000256" key="8">
    <source>
        <dbReference type="ARBA" id="ARBA00022723"/>
    </source>
</evidence>
<keyword evidence="17" id="KW-1185">Reference proteome</keyword>
<dbReference type="CDD" id="cd03311">
    <property type="entry name" value="CIMS_C_terminal_like"/>
    <property type="match status" value="1"/>
</dbReference>
<dbReference type="CDD" id="cd03312">
    <property type="entry name" value="CIMS_N_terminal_like"/>
    <property type="match status" value="1"/>
</dbReference>
<feature type="binding site" evidence="13">
    <location>
        <position position="650"/>
    </location>
    <ligand>
        <name>Zn(2+)</name>
        <dbReference type="ChEBI" id="CHEBI:29105"/>
        <label>1</label>
        <note>catalytic</note>
    </ligand>
</feature>
<gene>
    <name evidence="16" type="ORF">SCNU_09386</name>
</gene>
<evidence type="ECO:0000313" key="17">
    <source>
        <dbReference type="Proteomes" id="UP000035065"/>
    </source>
</evidence>
<dbReference type="PANTHER" id="PTHR30519">
    <property type="entry name" value="5-METHYLTETRAHYDROPTEROYLTRIGLUTAMATE--HOMOCYSTEINE METHYLTRANSFERASE"/>
    <property type="match status" value="1"/>
</dbReference>
<dbReference type="Pfam" id="PF01717">
    <property type="entry name" value="Meth_synt_2"/>
    <property type="match status" value="1"/>
</dbReference>
<dbReference type="InterPro" id="IPR038071">
    <property type="entry name" value="UROD/MetE-like_sf"/>
</dbReference>
<evidence type="ECO:0000256" key="4">
    <source>
        <dbReference type="ARBA" id="ARBA00012034"/>
    </source>
</evidence>
<dbReference type="OrthoDB" id="244285at2"/>
<evidence type="ECO:0000256" key="12">
    <source>
        <dbReference type="PIRSR" id="PIRSR000382-1"/>
    </source>
</evidence>
<dbReference type="PIRSF" id="PIRSF000382">
    <property type="entry name" value="MeTrfase_B12_ind"/>
    <property type="match status" value="1"/>
</dbReference>
<dbReference type="GO" id="GO:0032259">
    <property type="term" value="P:methylation"/>
    <property type="evidence" value="ECO:0007669"/>
    <property type="project" value="UniProtKB-KW"/>
</dbReference>
<keyword evidence="7 16" id="KW-0808">Transferase</keyword>
<dbReference type="SUPFAM" id="SSF51726">
    <property type="entry name" value="UROD/MetE-like"/>
    <property type="match status" value="2"/>
</dbReference>
<dbReference type="InterPro" id="IPR006276">
    <property type="entry name" value="Cobalamin-indep_Met_synthase"/>
</dbReference>
<evidence type="ECO:0000256" key="13">
    <source>
        <dbReference type="PIRSR" id="PIRSR000382-2"/>
    </source>
</evidence>
<keyword evidence="11" id="KW-0486">Methionine biosynthesis</keyword>
<keyword evidence="8 13" id="KW-0479">Metal-binding</keyword>
<evidence type="ECO:0000256" key="3">
    <source>
        <dbReference type="ARBA" id="ARBA00009553"/>
    </source>
</evidence>
<organism evidence="16 17">
    <name type="scientific">Gordonia neofelifaecis NRRL B-59395</name>
    <dbReference type="NCBI Taxonomy" id="644548"/>
    <lineage>
        <taxon>Bacteria</taxon>
        <taxon>Bacillati</taxon>
        <taxon>Actinomycetota</taxon>
        <taxon>Actinomycetes</taxon>
        <taxon>Mycobacteriales</taxon>
        <taxon>Gordoniaceae</taxon>
        <taxon>Gordonia</taxon>
    </lineage>
</organism>